<feature type="chain" id="PRO_5039521604" evidence="7">
    <location>
        <begin position="24"/>
        <end position="491"/>
    </location>
</feature>
<dbReference type="InterPro" id="IPR017972">
    <property type="entry name" value="Cyt_P450_CS"/>
</dbReference>
<dbReference type="Pfam" id="PF00067">
    <property type="entry name" value="p450"/>
    <property type="match status" value="1"/>
</dbReference>
<keyword evidence="7" id="KW-0732">Signal</keyword>
<sequence length="491" mass="54610">MRPFRYAPVAVAGAATLAFAVRAARTVLDRRFYERQGVLFTKTYPFIGSETDVSGLIGRNRTRDYLYLDKPAADFVGSIRGFDIQLYAVNRQTTEVLVSPAITGKYIDRDTPALYSFGQLSPSAMTFQKITTPHFGDRKRNLGKGFDQERVTDISRRRAAEMCAALDVDTPLDLKRVAGDYTREVMGEFVWGRDAMALEVSYKHPDGHVSKVPFMFALNETFTGLRFYSNRFWNRVHFPIATWPVTREARRLQHNIRSLQEHLATVLKGGPGPGTVWEQVAAGNTKLGIPVEITRDDLLTASIAGLDTVQNTILATLWYVLSPENLKWREAIATSTGEAKDEVVEACVSESLRLSPPGSVINNMVVDDLDMEVEGRRYLLKRGTRVMPNIHALHADYGAAWEPERFLHIEKGAEPYVMPFGKGRRSCPGRNLGMVMAKNFVSEFVTAHPDAQIGNAQDKDIIFNNLSHAQFIAVLGPAAAQGFAGSCPVPH</sequence>
<keyword evidence="3 5" id="KW-0479">Metal-binding</keyword>
<evidence type="ECO:0000256" key="2">
    <source>
        <dbReference type="ARBA" id="ARBA00010617"/>
    </source>
</evidence>
<proteinExistence type="inferred from homology"/>
<feature type="signal peptide" evidence="7">
    <location>
        <begin position="1"/>
        <end position="23"/>
    </location>
</feature>
<dbReference type="GO" id="GO:0020037">
    <property type="term" value="F:heme binding"/>
    <property type="evidence" value="ECO:0007669"/>
    <property type="project" value="InterPro"/>
</dbReference>
<evidence type="ECO:0000313" key="9">
    <source>
        <dbReference type="Proteomes" id="UP000308705"/>
    </source>
</evidence>
<dbReference type="EMBL" id="SZQA01000001">
    <property type="protein sequence ID" value="TKK91452.1"/>
    <property type="molecule type" value="Genomic_DNA"/>
</dbReference>
<dbReference type="Proteomes" id="UP000308705">
    <property type="component" value="Unassembled WGS sequence"/>
</dbReference>
<dbReference type="PRINTS" id="PR00465">
    <property type="entry name" value="EP450IV"/>
</dbReference>
<dbReference type="GO" id="GO:0005506">
    <property type="term" value="F:iron ion binding"/>
    <property type="evidence" value="ECO:0007669"/>
    <property type="project" value="InterPro"/>
</dbReference>
<dbReference type="PROSITE" id="PS00086">
    <property type="entry name" value="CYTOCHROME_P450"/>
    <property type="match status" value="1"/>
</dbReference>
<dbReference type="InterPro" id="IPR050121">
    <property type="entry name" value="Cytochrome_P450_monoxygenase"/>
</dbReference>
<evidence type="ECO:0000313" key="8">
    <source>
        <dbReference type="EMBL" id="TKK91452.1"/>
    </source>
</evidence>
<evidence type="ECO:0000256" key="1">
    <source>
        <dbReference type="ARBA" id="ARBA00001971"/>
    </source>
</evidence>
<dbReference type="InterPro" id="IPR002403">
    <property type="entry name" value="Cyt_P450_E_grp-IV"/>
</dbReference>
<dbReference type="OrthoDB" id="3217230at2"/>
<protein>
    <submittedName>
        <fullName evidence="8">Cytochrome P450</fullName>
    </submittedName>
</protein>
<dbReference type="CDD" id="cd00302">
    <property type="entry name" value="cytochrome_P450"/>
    <property type="match status" value="1"/>
</dbReference>
<dbReference type="SUPFAM" id="SSF48264">
    <property type="entry name" value="Cytochrome P450"/>
    <property type="match status" value="1"/>
</dbReference>
<reference evidence="8 9" key="1">
    <citation type="submission" date="2019-04" db="EMBL/GenBank/DDBJ databases">
        <title>Herbidospora sp. NEAU-GS14.nov., a novel actinomycete isolated from soil.</title>
        <authorList>
            <person name="Han L."/>
        </authorList>
    </citation>
    <scope>NUCLEOTIDE SEQUENCE [LARGE SCALE GENOMIC DNA]</scope>
    <source>
        <strain evidence="8 9">NEAU-GS14</strain>
    </source>
</reference>
<dbReference type="PANTHER" id="PTHR24305">
    <property type="entry name" value="CYTOCHROME P450"/>
    <property type="match status" value="1"/>
</dbReference>
<gene>
    <name evidence="8" type="ORF">FDA94_01315</name>
</gene>
<dbReference type="GO" id="GO:0016705">
    <property type="term" value="F:oxidoreductase activity, acting on paired donors, with incorporation or reduction of molecular oxygen"/>
    <property type="evidence" value="ECO:0007669"/>
    <property type="project" value="InterPro"/>
</dbReference>
<evidence type="ECO:0000256" key="5">
    <source>
        <dbReference type="PIRSR" id="PIRSR602403-1"/>
    </source>
</evidence>
<keyword evidence="5 6" id="KW-0349">Heme</keyword>
<keyword evidence="9" id="KW-1185">Reference proteome</keyword>
<name>A0A4U3MRE1_9ACTN</name>
<dbReference type="RefSeq" id="WP_137245140.1">
    <property type="nucleotide sequence ID" value="NZ_SZQA01000001.1"/>
</dbReference>
<comment type="caution">
    <text evidence="8">The sequence shown here is derived from an EMBL/GenBank/DDBJ whole genome shotgun (WGS) entry which is preliminary data.</text>
</comment>
<keyword evidence="6" id="KW-0503">Monooxygenase</keyword>
<evidence type="ECO:0000256" key="3">
    <source>
        <dbReference type="ARBA" id="ARBA00022723"/>
    </source>
</evidence>
<organism evidence="8 9">
    <name type="scientific">Herbidospora galbida</name>
    <dbReference type="NCBI Taxonomy" id="2575442"/>
    <lineage>
        <taxon>Bacteria</taxon>
        <taxon>Bacillati</taxon>
        <taxon>Actinomycetota</taxon>
        <taxon>Actinomycetes</taxon>
        <taxon>Streptosporangiales</taxon>
        <taxon>Streptosporangiaceae</taxon>
        <taxon>Herbidospora</taxon>
    </lineage>
</organism>
<feature type="binding site" description="axial binding residue" evidence="5">
    <location>
        <position position="427"/>
    </location>
    <ligand>
        <name>heme</name>
        <dbReference type="ChEBI" id="CHEBI:30413"/>
    </ligand>
    <ligandPart>
        <name>Fe</name>
        <dbReference type="ChEBI" id="CHEBI:18248"/>
    </ligandPart>
</feature>
<evidence type="ECO:0000256" key="4">
    <source>
        <dbReference type="ARBA" id="ARBA00023004"/>
    </source>
</evidence>
<keyword evidence="6" id="KW-0560">Oxidoreductase</keyword>
<dbReference type="PANTHER" id="PTHR24305:SF166">
    <property type="entry name" value="CYTOCHROME P450 12A4, MITOCHONDRIAL-RELATED"/>
    <property type="match status" value="1"/>
</dbReference>
<dbReference type="InterPro" id="IPR001128">
    <property type="entry name" value="Cyt_P450"/>
</dbReference>
<dbReference type="InterPro" id="IPR036396">
    <property type="entry name" value="Cyt_P450_sf"/>
</dbReference>
<evidence type="ECO:0000256" key="7">
    <source>
        <dbReference type="SAM" id="SignalP"/>
    </source>
</evidence>
<dbReference type="GO" id="GO:0004497">
    <property type="term" value="F:monooxygenase activity"/>
    <property type="evidence" value="ECO:0007669"/>
    <property type="project" value="UniProtKB-KW"/>
</dbReference>
<dbReference type="Gene3D" id="1.10.630.10">
    <property type="entry name" value="Cytochrome P450"/>
    <property type="match status" value="1"/>
</dbReference>
<keyword evidence="4 5" id="KW-0408">Iron</keyword>
<comment type="similarity">
    <text evidence="2 6">Belongs to the cytochrome P450 family.</text>
</comment>
<evidence type="ECO:0000256" key="6">
    <source>
        <dbReference type="RuleBase" id="RU000461"/>
    </source>
</evidence>
<accession>A0A4U3MRE1</accession>
<dbReference type="PRINTS" id="PR00385">
    <property type="entry name" value="P450"/>
</dbReference>
<dbReference type="AlphaFoldDB" id="A0A4U3MRE1"/>
<comment type="cofactor">
    <cofactor evidence="1 5">
        <name>heme</name>
        <dbReference type="ChEBI" id="CHEBI:30413"/>
    </cofactor>
</comment>